<keyword evidence="2" id="KW-1185">Reference proteome</keyword>
<gene>
    <name evidence="1" type="ORF">HPB49_011816</name>
</gene>
<organism evidence="1 2">
    <name type="scientific">Dermacentor silvarum</name>
    <name type="common">Tick</name>
    <dbReference type="NCBI Taxonomy" id="543639"/>
    <lineage>
        <taxon>Eukaryota</taxon>
        <taxon>Metazoa</taxon>
        <taxon>Ecdysozoa</taxon>
        <taxon>Arthropoda</taxon>
        <taxon>Chelicerata</taxon>
        <taxon>Arachnida</taxon>
        <taxon>Acari</taxon>
        <taxon>Parasitiformes</taxon>
        <taxon>Ixodida</taxon>
        <taxon>Ixodoidea</taxon>
        <taxon>Ixodidae</taxon>
        <taxon>Rhipicephalinae</taxon>
        <taxon>Dermacentor</taxon>
    </lineage>
</organism>
<dbReference type="EMBL" id="CM023473">
    <property type="protein sequence ID" value="KAH7953742.1"/>
    <property type="molecule type" value="Genomic_DNA"/>
</dbReference>
<name>A0ACB8CX08_DERSI</name>
<evidence type="ECO:0000313" key="1">
    <source>
        <dbReference type="EMBL" id="KAH7953742.1"/>
    </source>
</evidence>
<reference evidence="1" key="1">
    <citation type="submission" date="2020-05" db="EMBL/GenBank/DDBJ databases">
        <title>Large-scale comparative analyses of tick genomes elucidate their genetic diversity and vector capacities.</title>
        <authorList>
            <person name="Jia N."/>
            <person name="Wang J."/>
            <person name="Shi W."/>
            <person name="Du L."/>
            <person name="Sun Y."/>
            <person name="Zhan W."/>
            <person name="Jiang J."/>
            <person name="Wang Q."/>
            <person name="Zhang B."/>
            <person name="Ji P."/>
            <person name="Sakyi L.B."/>
            <person name="Cui X."/>
            <person name="Yuan T."/>
            <person name="Jiang B."/>
            <person name="Yang W."/>
            <person name="Lam T.T.-Y."/>
            <person name="Chang Q."/>
            <person name="Ding S."/>
            <person name="Wang X."/>
            <person name="Zhu J."/>
            <person name="Ruan X."/>
            <person name="Zhao L."/>
            <person name="Wei J."/>
            <person name="Que T."/>
            <person name="Du C."/>
            <person name="Cheng J."/>
            <person name="Dai P."/>
            <person name="Han X."/>
            <person name="Huang E."/>
            <person name="Gao Y."/>
            <person name="Liu J."/>
            <person name="Shao H."/>
            <person name="Ye R."/>
            <person name="Li L."/>
            <person name="Wei W."/>
            <person name="Wang X."/>
            <person name="Wang C."/>
            <person name="Yang T."/>
            <person name="Huo Q."/>
            <person name="Li W."/>
            <person name="Guo W."/>
            <person name="Chen H."/>
            <person name="Zhou L."/>
            <person name="Ni X."/>
            <person name="Tian J."/>
            <person name="Zhou Y."/>
            <person name="Sheng Y."/>
            <person name="Liu T."/>
            <person name="Pan Y."/>
            <person name="Xia L."/>
            <person name="Li J."/>
            <person name="Zhao F."/>
            <person name="Cao W."/>
        </authorList>
    </citation>
    <scope>NUCLEOTIDE SEQUENCE</scope>
    <source>
        <strain evidence="1">Dsil-2018</strain>
    </source>
</reference>
<proteinExistence type="predicted"/>
<accession>A0ACB8CX08</accession>
<dbReference type="Proteomes" id="UP000821865">
    <property type="component" value="Chromosome 4"/>
</dbReference>
<protein>
    <submittedName>
        <fullName evidence="1">Uncharacterized protein</fullName>
    </submittedName>
</protein>
<comment type="caution">
    <text evidence="1">The sequence shown here is derived from an EMBL/GenBank/DDBJ whole genome shotgun (WGS) entry which is preliminary data.</text>
</comment>
<evidence type="ECO:0000313" key="2">
    <source>
        <dbReference type="Proteomes" id="UP000821865"/>
    </source>
</evidence>
<sequence>MLVPVPVSHGGTTSESQYNRQHTSMRNVVERCIGVLKSKFRCLQHFQILLYSPDQAARIIYACVALHNIALDAGDWKLDDYRGEVPPAEEHGDSEVPALQDVFLRGGQQPSAVVKLFSSTQE</sequence>